<accession>A0A6J4GYF0</accession>
<evidence type="ECO:0008006" key="3">
    <source>
        <dbReference type="Google" id="ProtNLM"/>
    </source>
</evidence>
<evidence type="ECO:0000313" key="2">
    <source>
        <dbReference type="EMBL" id="CAA9209357.1"/>
    </source>
</evidence>
<name>A0A6J4GYF0_9ACTN</name>
<feature type="transmembrane region" description="Helical" evidence="1">
    <location>
        <begin position="12"/>
        <end position="34"/>
    </location>
</feature>
<dbReference type="InterPro" id="IPR032820">
    <property type="entry name" value="ATPase_put"/>
</dbReference>
<proteinExistence type="predicted"/>
<gene>
    <name evidence="2" type="ORF">AVDCRST_MAG50-910</name>
</gene>
<feature type="transmembrane region" description="Helical" evidence="1">
    <location>
        <begin position="46"/>
        <end position="65"/>
    </location>
</feature>
<keyword evidence="1" id="KW-0812">Transmembrane</keyword>
<reference evidence="2" key="1">
    <citation type="submission" date="2020-02" db="EMBL/GenBank/DDBJ databases">
        <authorList>
            <person name="Meier V. D."/>
        </authorList>
    </citation>
    <scope>NUCLEOTIDE SEQUENCE</scope>
    <source>
        <strain evidence="2">AVDCRST_MAG50</strain>
    </source>
</reference>
<dbReference type="AlphaFoldDB" id="A0A6J4GYF0"/>
<keyword evidence="1" id="KW-1133">Transmembrane helix</keyword>
<keyword evidence="1" id="KW-0472">Membrane</keyword>
<organism evidence="2">
    <name type="scientific">uncultured Acidimicrobiales bacterium</name>
    <dbReference type="NCBI Taxonomy" id="310071"/>
    <lineage>
        <taxon>Bacteria</taxon>
        <taxon>Bacillati</taxon>
        <taxon>Actinomycetota</taxon>
        <taxon>Acidimicrobiia</taxon>
        <taxon>Acidimicrobiales</taxon>
        <taxon>environmental samples</taxon>
    </lineage>
</organism>
<dbReference type="EMBL" id="CADCTF010000001">
    <property type="protein sequence ID" value="CAA9209357.1"/>
    <property type="molecule type" value="Genomic_DNA"/>
</dbReference>
<evidence type="ECO:0000256" key="1">
    <source>
        <dbReference type="SAM" id="Phobius"/>
    </source>
</evidence>
<dbReference type="Pfam" id="PF09527">
    <property type="entry name" value="ATPase_gene1"/>
    <property type="match status" value="1"/>
</dbReference>
<protein>
    <recommendedName>
        <fullName evidence="3">ATP synthase protein I</fullName>
    </recommendedName>
</protein>
<sequence>MNQGEHRELMNGFGNGLSAAFELAATPAIFGAAGYGLDRLLGTGPFLMWILGIFSVVGAFLRAWYHYDAKMRVLEAAGPWATKRQAQP</sequence>